<organism evidence="2 3">
    <name type="scientific">Gloeobacter violaceus (strain ATCC 29082 / PCC 7421)</name>
    <dbReference type="NCBI Taxonomy" id="251221"/>
    <lineage>
        <taxon>Bacteria</taxon>
        <taxon>Bacillati</taxon>
        <taxon>Cyanobacteriota</taxon>
        <taxon>Cyanophyceae</taxon>
        <taxon>Gloeobacterales</taxon>
        <taxon>Gloeobacteraceae</taxon>
        <taxon>Gloeobacter</taxon>
    </lineage>
</organism>
<evidence type="ECO:0000313" key="2">
    <source>
        <dbReference type="EMBL" id="BAC90575.1"/>
    </source>
</evidence>
<dbReference type="OrthoDB" id="518166at2"/>
<proteinExistence type="predicted"/>
<evidence type="ECO:0000313" key="3">
    <source>
        <dbReference type="Proteomes" id="UP000000557"/>
    </source>
</evidence>
<dbReference type="KEGG" id="gvi:gll2634"/>
<reference evidence="2 3" key="2">
    <citation type="journal article" date="2003" name="DNA Res.">
        <title>Complete genome structure of Gloeobacter violaceus PCC 7421, a cyanobacterium that lacks thylakoids (supplement).</title>
        <authorList>
            <person name="Nakamura Y."/>
            <person name="Kaneko T."/>
            <person name="Sato S."/>
            <person name="Mimuro M."/>
            <person name="Miyashita H."/>
            <person name="Tsuchiya T."/>
            <person name="Sasamoto S."/>
            <person name="Watanabe A."/>
            <person name="Kawashima K."/>
            <person name="Kishida Y."/>
            <person name="Kiyokawa C."/>
            <person name="Kohara M."/>
            <person name="Matsumoto M."/>
            <person name="Matsuno A."/>
            <person name="Nakazaki N."/>
            <person name="Shimpo S."/>
            <person name="Takeuchi C."/>
            <person name="Yamada M."/>
            <person name="Tabata S."/>
        </authorList>
    </citation>
    <scope>NUCLEOTIDE SEQUENCE [LARGE SCALE GENOMIC DNA]</scope>
    <source>
        <strain evidence="3">ATCC 29082 / PCC 7421</strain>
    </source>
</reference>
<dbReference type="PhylomeDB" id="Q7NHA3"/>
<protein>
    <submittedName>
        <fullName evidence="2">Gll2634 protein</fullName>
    </submittedName>
</protein>
<feature type="compositionally biased region" description="Polar residues" evidence="1">
    <location>
        <begin position="57"/>
        <end position="66"/>
    </location>
</feature>
<sequence>MGEVPEFSFHFSNATAEIRSGQGSLIRCRAGNSLLAISKPVTAPASPPSKVNERIARSSTMTTSHGQPPEFSTRLDRIEAIVAANSEQIVANASAIGRLALAVAANTAAITRLEANQAASSERVDIMAERVNTVSESVNQVSHIALATLRRIDAMQVEIRGLQTENRRILELLEQRGQGGGDSA</sequence>
<name>Q7NHA3_GLOVI</name>
<dbReference type="PATRIC" id="fig|251221.4.peg.2671"/>
<dbReference type="HOGENOM" id="CLU_119941_0_0_3"/>
<dbReference type="AlphaFoldDB" id="Q7NHA3"/>
<reference evidence="2 3" key="1">
    <citation type="journal article" date="2003" name="DNA Res.">
        <title>Complete genome structure of Gloeobacter violaceus PCC 7421, a cyanobacterium that lacks thylakoids.</title>
        <authorList>
            <person name="Nakamura Y."/>
            <person name="Kaneko T."/>
            <person name="Sato S."/>
            <person name="Mimuro M."/>
            <person name="Miyashita H."/>
            <person name="Tsuchiya T."/>
            <person name="Sasamoto S."/>
            <person name="Watanabe A."/>
            <person name="Kawashima K."/>
            <person name="Kishida Y."/>
            <person name="Kiyokawa C."/>
            <person name="Kohara M."/>
            <person name="Matsumoto M."/>
            <person name="Matsuno A."/>
            <person name="Nakazaki N."/>
            <person name="Shimpo S."/>
            <person name="Takeuchi C."/>
            <person name="Yamada M."/>
            <person name="Tabata S."/>
        </authorList>
    </citation>
    <scope>NUCLEOTIDE SEQUENCE [LARGE SCALE GENOMIC DNA]</scope>
    <source>
        <strain evidence="3">ATCC 29082 / PCC 7421</strain>
    </source>
</reference>
<dbReference type="EnsemblBacteria" id="BAC90575">
    <property type="protein sequence ID" value="BAC90575"/>
    <property type="gene ID" value="BAC90575"/>
</dbReference>
<accession>Q7NHA3</accession>
<feature type="region of interest" description="Disordered" evidence="1">
    <location>
        <begin position="41"/>
        <end position="70"/>
    </location>
</feature>
<evidence type="ECO:0000256" key="1">
    <source>
        <dbReference type="SAM" id="MobiDB-lite"/>
    </source>
</evidence>
<dbReference type="RefSeq" id="WP_011142628.1">
    <property type="nucleotide sequence ID" value="NC_005125.1"/>
</dbReference>
<dbReference type="Proteomes" id="UP000000557">
    <property type="component" value="Chromosome"/>
</dbReference>
<dbReference type="InParanoid" id="Q7NHA3"/>
<keyword evidence="3" id="KW-1185">Reference proteome</keyword>
<gene>
    <name evidence="2" type="ordered locus">gll2634</name>
</gene>
<dbReference type="EMBL" id="BA000045">
    <property type="protein sequence ID" value="BAC90575.1"/>
    <property type="molecule type" value="Genomic_DNA"/>
</dbReference>